<name>A0ABT7BHR7_9CYAN</name>
<organism evidence="1 2">
    <name type="scientific">Roseofilum halophilum BLCC-M91</name>
    <dbReference type="NCBI Taxonomy" id="3022259"/>
    <lineage>
        <taxon>Bacteria</taxon>
        <taxon>Bacillati</taxon>
        <taxon>Cyanobacteriota</taxon>
        <taxon>Cyanophyceae</taxon>
        <taxon>Desertifilales</taxon>
        <taxon>Desertifilaceae</taxon>
        <taxon>Roseofilum</taxon>
        <taxon>Roseofilum halophilum</taxon>
    </lineage>
</organism>
<dbReference type="Proteomes" id="UP001231370">
    <property type="component" value="Unassembled WGS sequence"/>
</dbReference>
<proteinExistence type="predicted"/>
<keyword evidence="2" id="KW-1185">Reference proteome</keyword>
<comment type="caution">
    <text evidence="1">The sequence shown here is derived from an EMBL/GenBank/DDBJ whole genome shotgun (WGS) entry which is preliminary data.</text>
</comment>
<gene>
    <name evidence="1" type="ORF">PJF56_07105</name>
</gene>
<protein>
    <recommendedName>
        <fullName evidence="3">CRISPR-associated protein</fullName>
    </recommendedName>
</protein>
<reference evidence="1 2" key="1">
    <citation type="submission" date="2023-01" db="EMBL/GenBank/DDBJ databases">
        <title>Novel diversity within Roseofilum (Cyanobacteria; Desertifilaceae) from marine benthic mats with descriptions of four novel species.</title>
        <authorList>
            <person name="Wang Y."/>
            <person name="Berthold D.E."/>
            <person name="Hu J."/>
            <person name="Lefler F.W."/>
            <person name="Laughinghouse H.D. IV."/>
        </authorList>
    </citation>
    <scope>NUCLEOTIDE SEQUENCE [LARGE SCALE GENOMIC DNA]</scope>
    <source>
        <strain evidence="1 2">BLCC-M91</strain>
    </source>
</reference>
<evidence type="ECO:0000313" key="2">
    <source>
        <dbReference type="Proteomes" id="UP001231370"/>
    </source>
</evidence>
<evidence type="ECO:0000313" key="1">
    <source>
        <dbReference type="EMBL" id="MDJ1178625.1"/>
    </source>
</evidence>
<accession>A0ABT7BHR7</accession>
<dbReference type="RefSeq" id="WP_283761937.1">
    <property type="nucleotide sequence ID" value="NZ_JAQPOK010000060.1"/>
</dbReference>
<dbReference type="EMBL" id="JAQPOK010000060">
    <property type="protein sequence ID" value="MDJ1178625.1"/>
    <property type="molecule type" value="Genomic_DNA"/>
</dbReference>
<evidence type="ECO:0008006" key="3">
    <source>
        <dbReference type="Google" id="ProtNLM"/>
    </source>
</evidence>
<sequence length="471" mass="54754">MTHMILQVLGNSDINVYINGCQQSSLEAIGDQQNCPQIQESIQDLQEDIADRPRIFKMPMLALTRTRFNNPDVKFVVILTHQPDQTAAEILKSDGIWWKDILKDFFKREGIEGYLLEFIADNVADWENIADKIRPFLNQYFDFDFGNKSIEFDSKEEGSEVMTVERLTIQHSSGTPALVGALYLWGIEKKVAGLDHIDFLYISSEDKTCPDVHQGQHWKWRLKDSQIRELLEIQDFSGALQLLDESHDRYEELKHKLDYLDKALSFNLINSGIKGDRQKIIERIGIALWSEEAFRKRDQWMHWYLRMAGAFELAILLLVEKQGNGTYEWKGTKLIFDRDKQYGQVAVAGIRRILSELLTHGKLETTIHTRVKTFTAIAVQFPEWQDFSNFYLKSKHWSGNIEFSFNTIRNKLYHTLQGDDIDQELDANPQLADTAVQWLNQLVQWVGIEAEIEACKKKYTDRVNEVKGWLQ</sequence>